<keyword evidence="2" id="KW-1185">Reference proteome</keyword>
<dbReference type="Proteomes" id="UP000319383">
    <property type="component" value="Chromosome"/>
</dbReference>
<dbReference type="AlphaFoldDB" id="A0A517ZSF2"/>
<gene>
    <name evidence="1" type="ORF">Mal52_38290</name>
</gene>
<name>A0A517ZSF2_9PLAN</name>
<protein>
    <submittedName>
        <fullName evidence="1">Uncharacterized protein</fullName>
    </submittedName>
</protein>
<dbReference type="KEGG" id="sdyn:Mal52_38290"/>
<reference evidence="1 2" key="1">
    <citation type="submission" date="2019-02" db="EMBL/GenBank/DDBJ databases">
        <title>Deep-cultivation of Planctomycetes and their phenomic and genomic characterization uncovers novel biology.</title>
        <authorList>
            <person name="Wiegand S."/>
            <person name="Jogler M."/>
            <person name="Boedeker C."/>
            <person name="Pinto D."/>
            <person name="Vollmers J."/>
            <person name="Rivas-Marin E."/>
            <person name="Kohn T."/>
            <person name="Peeters S.H."/>
            <person name="Heuer A."/>
            <person name="Rast P."/>
            <person name="Oberbeckmann S."/>
            <person name="Bunk B."/>
            <person name="Jeske O."/>
            <person name="Meyerdierks A."/>
            <person name="Storesund J.E."/>
            <person name="Kallscheuer N."/>
            <person name="Luecker S."/>
            <person name="Lage O.M."/>
            <person name="Pohl T."/>
            <person name="Merkel B.J."/>
            <person name="Hornburger P."/>
            <person name="Mueller R.-W."/>
            <person name="Bruemmer F."/>
            <person name="Labrenz M."/>
            <person name="Spormann A.M."/>
            <person name="Op den Camp H."/>
            <person name="Overmann J."/>
            <person name="Amann R."/>
            <person name="Jetten M.S.M."/>
            <person name="Mascher T."/>
            <person name="Medema M.H."/>
            <person name="Devos D.P."/>
            <person name="Kaster A.-K."/>
            <person name="Ovreas L."/>
            <person name="Rohde M."/>
            <person name="Galperin M.Y."/>
            <person name="Jogler C."/>
        </authorList>
    </citation>
    <scope>NUCLEOTIDE SEQUENCE [LARGE SCALE GENOMIC DNA]</scope>
    <source>
        <strain evidence="1 2">Mal52</strain>
    </source>
</reference>
<dbReference type="EMBL" id="CP036276">
    <property type="protein sequence ID" value="QDU45335.1"/>
    <property type="molecule type" value="Genomic_DNA"/>
</dbReference>
<dbReference type="RefSeq" id="WP_145377723.1">
    <property type="nucleotide sequence ID" value="NZ_CP036276.1"/>
</dbReference>
<organism evidence="1 2">
    <name type="scientific">Symmachiella dynata</name>
    <dbReference type="NCBI Taxonomy" id="2527995"/>
    <lineage>
        <taxon>Bacteria</taxon>
        <taxon>Pseudomonadati</taxon>
        <taxon>Planctomycetota</taxon>
        <taxon>Planctomycetia</taxon>
        <taxon>Planctomycetales</taxon>
        <taxon>Planctomycetaceae</taxon>
        <taxon>Symmachiella</taxon>
    </lineage>
</organism>
<accession>A0A517ZSF2</accession>
<sequence length="69" mass="7839">MDESKLQIYQNDENSAAAKLQSIRDRMGEKYAARIAAAGPLRRAFLHWRMRHEIEAEIAKAAQSIAARL</sequence>
<evidence type="ECO:0000313" key="2">
    <source>
        <dbReference type="Proteomes" id="UP000319383"/>
    </source>
</evidence>
<evidence type="ECO:0000313" key="1">
    <source>
        <dbReference type="EMBL" id="QDU45335.1"/>
    </source>
</evidence>
<proteinExistence type="predicted"/>